<feature type="coiled-coil region" evidence="8">
    <location>
        <begin position="333"/>
        <end position="385"/>
    </location>
</feature>
<keyword evidence="6" id="KW-0472">Membrane</keyword>
<accession>A0A9E2L5V2</accession>
<evidence type="ECO:0000256" key="7">
    <source>
        <dbReference type="ARBA" id="ARBA00023237"/>
    </source>
</evidence>
<proteinExistence type="inferred from homology"/>
<comment type="subcellular location">
    <subcellularLocation>
        <location evidence="1">Cell outer membrane</location>
    </subcellularLocation>
</comment>
<dbReference type="GO" id="GO:1990281">
    <property type="term" value="C:efflux pump complex"/>
    <property type="evidence" value="ECO:0007669"/>
    <property type="project" value="TreeGrafter"/>
</dbReference>
<dbReference type="Proteomes" id="UP000823865">
    <property type="component" value="Unassembled WGS sequence"/>
</dbReference>
<keyword evidence="7" id="KW-0998">Cell outer membrane</keyword>
<keyword evidence="4" id="KW-1134">Transmembrane beta strand</keyword>
<protein>
    <submittedName>
        <fullName evidence="10">TolC family protein</fullName>
    </submittedName>
</protein>
<evidence type="ECO:0000256" key="1">
    <source>
        <dbReference type="ARBA" id="ARBA00004442"/>
    </source>
</evidence>
<dbReference type="GO" id="GO:0009279">
    <property type="term" value="C:cell outer membrane"/>
    <property type="evidence" value="ECO:0007669"/>
    <property type="project" value="UniProtKB-SubCell"/>
</dbReference>
<dbReference type="PANTHER" id="PTHR30026">
    <property type="entry name" value="OUTER MEMBRANE PROTEIN TOLC"/>
    <property type="match status" value="1"/>
</dbReference>
<dbReference type="Pfam" id="PF02321">
    <property type="entry name" value="OEP"/>
    <property type="match status" value="2"/>
</dbReference>
<evidence type="ECO:0000256" key="4">
    <source>
        <dbReference type="ARBA" id="ARBA00022452"/>
    </source>
</evidence>
<evidence type="ECO:0000256" key="6">
    <source>
        <dbReference type="ARBA" id="ARBA00023136"/>
    </source>
</evidence>
<organism evidence="10 11">
    <name type="scientific">Candidatus Paraprevotella stercoravium</name>
    <dbReference type="NCBI Taxonomy" id="2838725"/>
    <lineage>
        <taxon>Bacteria</taxon>
        <taxon>Pseudomonadati</taxon>
        <taxon>Bacteroidota</taxon>
        <taxon>Bacteroidia</taxon>
        <taxon>Bacteroidales</taxon>
        <taxon>Prevotellaceae</taxon>
        <taxon>Paraprevotella</taxon>
    </lineage>
</organism>
<evidence type="ECO:0000313" key="11">
    <source>
        <dbReference type="Proteomes" id="UP000823865"/>
    </source>
</evidence>
<dbReference type="GO" id="GO:0015288">
    <property type="term" value="F:porin activity"/>
    <property type="evidence" value="ECO:0007669"/>
    <property type="project" value="TreeGrafter"/>
</dbReference>
<keyword evidence="5" id="KW-0812">Transmembrane</keyword>
<evidence type="ECO:0000256" key="8">
    <source>
        <dbReference type="SAM" id="Coils"/>
    </source>
</evidence>
<evidence type="ECO:0000313" key="10">
    <source>
        <dbReference type="EMBL" id="MBU3853201.1"/>
    </source>
</evidence>
<dbReference type="InterPro" id="IPR003423">
    <property type="entry name" value="OMP_efflux"/>
</dbReference>
<reference evidence="10" key="2">
    <citation type="submission" date="2021-04" db="EMBL/GenBank/DDBJ databases">
        <authorList>
            <person name="Gilroy R."/>
        </authorList>
    </citation>
    <scope>NUCLEOTIDE SEQUENCE</scope>
    <source>
        <strain evidence="10">G3-2149</strain>
    </source>
</reference>
<dbReference type="Gene3D" id="1.20.1600.10">
    <property type="entry name" value="Outer membrane efflux proteins (OEP)"/>
    <property type="match status" value="1"/>
</dbReference>
<keyword evidence="3" id="KW-0813">Transport</keyword>
<dbReference type="AlphaFoldDB" id="A0A9E2L5V2"/>
<evidence type="ECO:0000256" key="9">
    <source>
        <dbReference type="SAM" id="SignalP"/>
    </source>
</evidence>
<dbReference type="GO" id="GO:0015562">
    <property type="term" value="F:efflux transmembrane transporter activity"/>
    <property type="evidence" value="ECO:0007669"/>
    <property type="project" value="InterPro"/>
</dbReference>
<evidence type="ECO:0000256" key="2">
    <source>
        <dbReference type="ARBA" id="ARBA00007613"/>
    </source>
</evidence>
<evidence type="ECO:0000256" key="5">
    <source>
        <dbReference type="ARBA" id="ARBA00022692"/>
    </source>
</evidence>
<dbReference type="InterPro" id="IPR051906">
    <property type="entry name" value="TolC-like"/>
</dbReference>
<dbReference type="SUPFAM" id="SSF56954">
    <property type="entry name" value="Outer membrane efflux proteins (OEP)"/>
    <property type="match status" value="1"/>
</dbReference>
<sequence>MSKRNLIGFIWLLLTGNIQAQETSGTVWSMEQCMDYAVEHNHQVRQQVYNLNDYQSQRTRSIGSFLPYVSSYINVQNNFGRAIDPQTNTYTDVSTFSNGYSLSASLSIFEGFRRLHQLRMAKAQILSGKQALQMQKENVALNVLKAYLDAIYYQETLRIARRKLEQSKALLHQTQVMMEVGRKGEAEWKQMQASLAADEFETTHQQNLLDQALLTLKREMNYPTGDPLILVSSADWHYEARSASTDSIYQYARNTQPKILQAQTALKMAEYNLKTAKADLYPSLSLNAGVSSSFFKNMNDKNARVFQEQMRNNAGQYLSATLSIPLFNRTNTLSSIRERRNRLEQAKENLEYEQQELQRLITEVVADWENAYQEIKKMEQKVEADSIAAEITIRKWEEGLASPIDVQTVTVTLLQSQAQQLQCRLNLYYNTRLLNYYQGNALWTEK</sequence>
<comment type="caution">
    <text evidence="10">The sequence shown here is derived from an EMBL/GenBank/DDBJ whole genome shotgun (WGS) entry which is preliminary data.</text>
</comment>
<dbReference type="PANTHER" id="PTHR30026:SF20">
    <property type="entry name" value="OUTER MEMBRANE PROTEIN TOLC"/>
    <property type="match status" value="1"/>
</dbReference>
<feature type="signal peptide" evidence="9">
    <location>
        <begin position="1"/>
        <end position="20"/>
    </location>
</feature>
<keyword evidence="8" id="KW-0175">Coiled coil</keyword>
<name>A0A9E2L5V2_9BACT</name>
<gene>
    <name evidence="10" type="ORF">H9789_05185</name>
</gene>
<evidence type="ECO:0000256" key="3">
    <source>
        <dbReference type="ARBA" id="ARBA00022448"/>
    </source>
</evidence>
<reference evidence="10" key="1">
    <citation type="journal article" date="2021" name="PeerJ">
        <title>Extensive microbial diversity within the chicken gut microbiome revealed by metagenomics and culture.</title>
        <authorList>
            <person name="Gilroy R."/>
            <person name="Ravi A."/>
            <person name="Getino M."/>
            <person name="Pursley I."/>
            <person name="Horton D.L."/>
            <person name="Alikhan N.F."/>
            <person name="Baker D."/>
            <person name="Gharbi K."/>
            <person name="Hall N."/>
            <person name="Watson M."/>
            <person name="Adriaenssens E.M."/>
            <person name="Foster-Nyarko E."/>
            <person name="Jarju S."/>
            <person name="Secka A."/>
            <person name="Antonio M."/>
            <person name="Oren A."/>
            <person name="Chaudhuri R.R."/>
            <person name="La Ragione R."/>
            <person name="Hildebrand F."/>
            <person name="Pallen M.J."/>
        </authorList>
    </citation>
    <scope>NUCLEOTIDE SEQUENCE</scope>
    <source>
        <strain evidence="10">G3-2149</strain>
    </source>
</reference>
<feature type="chain" id="PRO_5038899063" evidence="9">
    <location>
        <begin position="21"/>
        <end position="446"/>
    </location>
</feature>
<keyword evidence="9" id="KW-0732">Signal</keyword>
<comment type="similarity">
    <text evidence="2">Belongs to the outer membrane factor (OMF) (TC 1.B.17) family.</text>
</comment>
<dbReference type="EMBL" id="JAHLFU010000100">
    <property type="protein sequence ID" value="MBU3853201.1"/>
    <property type="molecule type" value="Genomic_DNA"/>
</dbReference>